<dbReference type="EMBL" id="KB097640">
    <property type="protein sequence ID" value="ESN92466.1"/>
    <property type="molecule type" value="Genomic_DNA"/>
</dbReference>
<feature type="region of interest" description="Disordered" evidence="2">
    <location>
        <begin position="545"/>
        <end position="582"/>
    </location>
</feature>
<proteinExistence type="inferred from homology"/>
<dbReference type="InterPro" id="IPR008974">
    <property type="entry name" value="TRAF-like"/>
</dbReference>
<dbReference type="AlphaFoldDB" id="T1FGW8"/>
<dbReference type="FunFam" id="3.30.460.10:FF:000071">
    <property type="entry name" value="Predicted protein"/>
    <property type="match status" value="1"/>
</dbReference>
<organism evidence="5 6">
    <name type="scientific">Helobdella robusta</name>
    <name type="common">Californian leech</name>
    <dbReference type="NCBI Taxonomy" id="6412"/>
    <lineage>
        <taxon>Eukaryota</taxon>
        <taxon>Metazoa</taxon>
        <taxon>Spiralia</taxon>
        <taxon>Lophotrochozoa</taxon>
        <taxon>Annelida</taxon>
        <taxon>Clitellata</taxon>
        <taxon>Hirudinea</taxon>
        <taxon>Rhynchobdellida</taxon>
        <taxon>Glossiphoniidae</taxon>
        <taxon>Helobdella</taxon>
    </lineage>
</organism>
<sequence>MSLTLHRIVVPSSSPTTSSSSNVDDVVDDYDVINEQTFIFSLDGVNILNSRESKNSIESDEFNFGGNSWSLVCAKKDEFVGLFLKWKYQDSGTSKDFTIKTKFVLTILHQCQANFNVSFMSSSQRFSSSHSLLGKSKMISMEDLLNLDNGYLDDTGKVVMVEIRMIGCTVRYESIVDITPKSRTRKNASGVYFDSSLFNLANQRWFLRFYISKLNSNGLPAVYLYLHNGSPLTTQLQFTLFLGKECTEILDYDFGEGAKFDGFGKTLPEPFPSPEKMTEMSVACEITRQKVYKIVSVRLMTNFLTNRTLTGSNTPNRKSPISFGNSQSREKLKLRLSPYDSSNQVFQDHFGNSWKIELSRETASHSCVTFQFDRGTYHYPNSKSTISCIQAYVLSNDLTIAKDVPMSNGSYVIGYFSNFTDDKGVLMNFHLNPALLTDIKGGYLNENNEVTMRVDFVSIQCTPFSVRSGPKYDLYIKHLLELRQELSNDASQKSVLNNLKEMSASRASLSLYNMDEISSNNSNSSGLGISHNKMKIETESFERTKSIDSLNSSSNGRFSPTNNSNNINDSINKNNNNFSNNKPMTTSTAITVLHDFIKNLALSVELNNGKNKNNNFSYRLNEKKNNNNNNDDNSNNNNNNNSRYSKMTEEQLIRQSSADESIEKKHFDAINRICDHLKQASFLHVTNVIILGSLGTQTTSASRSDVDIIIYCKNLPIVNYEKWMPALLHTLKPSIIQSLNSTITTSELENSSSSSSSFSSSSFFQFTDHSIQFTINSVLDVDIMLASDLSNTGDTEQSVGIDSKLIKRIFDAGTNKSTADKSNTDVDMFISEYDISCLDLSCSHLRKILIDELKPEIKDYIKVVKHWRNNINWSRSSYRPDSYLILLLVIRSAEICEKKGPSLFEVLAMLGSLLKEPELRVFWNWFYNPSEFMNMEFHPPTPLILDPVNPSVNVAARLKYWGEFKREFFKWLTELDIPI</sequence>
<dbReference type="EMBL" id="AMQM01007546">
    <property type="status" value="NOT_ANNOTATED_CDS"/>
    <property type="molecule type" value="Genomic_DNA"/>
</dbReference>
<feature type="domain" description="MATH" evidence="3">
    <location>
        <begin position="35"/>
        <end position="163"/>
    </location>
</feature>
<dbReference type="CDD" id="cd00121">
    <property type="entry name" value="MATH"/>
    <property type="match status" value="1"/>
</dbReference>
<evidence type="ECO:0000313" key="4">
    <source>
        <dbReference type="EMBL" id="ESN92466.1"/>
    </source>
</evidence>
<dbReference type="Gene3D" id="2.60.210.10">
    <property type="entry name" value="Apoptosis, Tumor Necrosis Factor Receptor Associated Protein 2, Chain A"/>
    <property type="match status" value="1"/>
</dbReference>
<dbReference type="Pfam" id="PF10421">
    <property type="entry name" value="OAS1_C"/>
    <property type="match status" value="1"/>
</dbReference>
<reference evidence="4 6" key="2">
    <citation type="journal article" date="2013" name="Nature">
        <title>Insights into bilaterian evolution from three spiralian genomes.</title>
        <authorList>
            <person name="Simakov O."/>
            <person name="Marletaz F."/>
            <person name="Cho S.J."/>
            <person name="Edsinger-Gonzales E."/>
            <person name="Havlak P."/>
            <person name="Hellsten U."/>
            <person name="Kuo D.H."/>
            <person name="Larsson T."/>
            <person name="Lv J."/>
            <person name="Arendt D."/>
            <person name="Savage R."/>
            <person name="Osoegawa K."/>
            <person name="de Jong P."/>
            <person name="Grimwood J."/>
            <person name="Chapman J.A."/>
            <person name="Shapiro H."/>
            <person name="Aerts A."/>
            <person name="Otillar R.P."/>
            <person name="Terry A.Y."/>
            <person name="Boore J.L."/>
            <person name="Grigoriev I.V."/>
            <person name="Lindberg D.R."/>
            <person name="Seaver E.C."/>
            <person name="Weisblat D.A."/>
            <person name="Putnam N.H."/>
            <person name="Rokhsar D.S."/>
        </authorList>
    </citation>
    <scope>NUCLEOTIDE SEQUENCE</scope>
</reference>
<dbReference type="HOGENOM" id="CLU_329891_0_0_1"/>
<comment type="similarity">
    <text evidence="1">Belongs to the 2-5A synthase family.</text>
</comment>
<dbReference type="SUPFAM" id="SSF49599">
    <property type="entry name" value="TRAF domain-like"/>
    <property type="match status" value="2"/>
</dbReference>
<evidence type="ECO:0000313" key="6">
    <source>
        <dbReference type="Proteomes" id="UP000015101"/>
    </source>
</evidence>
<dbReference type="PANTHER" id="PTHR11258">
    <property type="entry name" value="2-5 OLIGOADENYLATE SYNTHETASE"/>
    <property type="match status" value="1"/>
</dbReference>
<dbReference type="eggNOG" id="ENOG502S7F7">
    <property type="taxonomic scope" value="Eukaryota"/>
</dbReference>
<dbReference type="Gene3D" id="3.30.460.10">
    <property type="entry name" value="Beta Polymerase, domain 2"/>
    <property type="match status" value="1"/>
</dbReference>
<dbReference type="GO" id="GO:0001730">
    <property type="term" value="F:2'-5'-oligoadenylate synthetase activity"/>
    <property type="evidence" value="ECO:0000318"/>
    <property type="project" value="GO_Central"/>
</dbReference>
<feature type="compositionally biased region" description="Polar residues" evidence="2">
    <location>
        <begin position="547"/>
        <end position="561"/>
    </location>
</feature>
<dbReference type="KEGG" id="hro:HELRODRAFT_181338"/>
<dbReference type="PROSITE" id="PS50144">
    <property type="entry name" value="MATH"/>
    <property type="match status" value="1"/>
</dbReference>
<protein>
    <recommendedName>
        <fullName evidence="3">MATH domain-containing protein</fullName>
    </recommendedName>
</protein>
<reference evidence="6" key="1">
    <citation type="submission" date="2012-12" db="EMBL/GenBank/DDBJ databases">
        <authorList>
            <person name="Hellsten U."/>
            <person name="Grimwood J."/>
            <person name="Chapman J.A."/>
            <person name="Shapiro H."/>
            <person name="Aerts A."/>
            <person name="Otillar R.P."/>
            <person name="Terry A.Y."/>
            <person name="Boore J.L."/>
            <person name="Simakov O."/>
            <person name="Marletaz F."/>
            <person name="Cho S.-J."/>
            <person name="Edsinger-Gonzales E."/>
            <person name="Havlak P."/>
            <person name="Kuo D.-H."/>
            <person name="Larsson T."/>
            <person name="Lv J."/>
            <person name="Arendt D."/>
            <person name="Savage R."/>
            <person name="Osoegawa K."/>
            <person name="de Jong P."/>
            <person name="Lindberg D.R."/>
            <person name="Seaver E.C."/>
            <person name="Weisblat D.A."/>
            <person name="Putnam N.H."/>
            <person name="Grigoriev I.V."/>
            <person name="Rokhsar D.S."/>
        </authorList>
    </citation>
    <scope>NUCLEOTIDE SEQUENCE</scope>
</reference>
<dbReference type="SUPFAM" id="SSF81301">
    <property type="entry name" value="Nucleotidyltransferase"/>
    <property type="match status" value="1"/>
</dbReference>
<feature type="compositionally biased region" description="Low complexity" evidence="2">
    <location>
        <begin position="562"/>
        <end position="582"/>
    </location>
</feature>
<feature type="compositionally biased region" description="Low complexity" evidence="2">
    <location>
        <begin position="626"/>
        <end position="642"/>
    </location>
</feature>
<keyword evidence="6" id="KW-1185">Reference proteome</keyword>
<dbReference type="Proteomes" id="UP000015101">
    <property type="component" value="Unassembled WGS sequence"/>
</dbReference>
<dbReference type="Pfam" id="PF22486">
    <property type="entry name" value="MATH_2"/>
    <property type="match status" value="1"/>
</dbReference>
<accession>T1FGW8</accession>
<dbReference type="GO" id="GO:0003725">
    <property type="term" value="F:double-stranded RNA binding"/>
    <property type="evidence" value="ECO:0000318"/>
    <property type="project" value="GO_Central"/>
</dbReference>
<dbReference type="InterPro" id="IPR043519">
    <property type="entry name" value="NT_sf"/>
</dbReference>
<evidence type="ECO:0000256" key="1">
    <source>
        <dbReference type="ARBA" id="ARBA00009526"/>
    </source>
</evidence>
<dbReference type="RefSeq" id="XP_009029399.1">
    <property type="nucleotide sequence ID" value="XM_009031151.1"/>
</dbReference>
<dbReference type="PANTHER" id="PTHR11258:SF22">
    <property type="entry name" value="MATH DOMAIN-CONTAINING PROTEIN"/>
    <property type="match status" value="1"/>
</dbReference>
<dbReference type="STRING" id="6412.T1FGW8"/>
<feature type="region of interest" description="Disordered" evidence="2">
    <location>
        <begin position="611"/>
        <end position="643"/>
    </location>
</feature>
<dbReference type="GeneID" id="20208067"/>
<evidence type="ECO:0000259" key="3">
    <source>
        <dbReference type="PROSITE" id="PS50144"/>
    </source>
</evidence>
<dbReference type="GO" id="GO:0016020">
    <property type="term" value="C:membrane"/>
    <property type="evidence" value="ECO:0000318"/>
    <property type="project" value="GO_Central"/>
</dbReference>
<dbReference type="GO" id="GO:0005829">
    <property type="term" value="C:cytosol"/>
    <property type="evidence" value="ECO:0000318"/>
    <property type="project" value="GO_Central"/>
</dbReference>
<dbReference type="InParanoid" id="T1FGW8"/>
<reference evidence="5" key="3">
    <citation type="submission" date="2015-06" db="UniProtKB">
        <authorList>
            <consortium name="EnsemblMetazoa"/>
        </authorList>
    </citation>
    <scope>IDENTIFICATION</scope>
</reference>
<dbReference type="GO" id="GO:0005654">
    <property type="term" value="C:nucleoplasm"/>
    <property type="evidence" value="ECO:0000318"/>
    <property type="project" value="GO_Central"/>
</dbReference>
<name>T1FGW8_HELRO</name>
<gene>
    <name evidence="5" type="primary">20208067</name>
    <name evidence="4" type="ORF">HELRODRAFT_181338</name>
</gene>
<dbReference type="InterPro" id="IPR002083">
    <property type="entry name" value="MATH/TRAF_dom"/>
</dbReference>
<evidence type="ECO:0000256" key="2">
    <source>
        <dbReference type="SAM" id="MobiDB-lite"/>
    </source>
</evidence>
<evidence type="ECO:0000313" key="5">
    <source>
        <dbReference type="EnsemblMetazoa" id="HelroP181338"/>
    </source>
</evidence>
<dbReference type="SUPFAM" id="SSF81631">
    <property type="entry name" value="PAP/OAS1 substrate-binding domain"/>
    <property type="match status" value="1"/>
</dbReference>
<dbReference type="CTD" id="20208067"/>
<dbReference type="OrthoDB" id="1885901at2759"/>
<dbReference type="PROSITE" id="PS50152">
    <property type="entry name" value="25A_SYNTH_3"/>
    <property type="match status" value="1"/>
</dbReference>
<dbReference type="EnsemblMetazoa" id="HelroT181338">
    <property type="protein sequence ID" value="HelroP181338"/>
    <property type="gene ID" value="HelroG181338"/>
</dbReference>
<dbReference type="InterPro" id="IPR018952">
    <property type="entry name" value="2-5-oligoAdlate_synth_1_dom2/C"/>
</dbReference>
<dbReference type="Gene3D" id="1.10.1410.20">
    <property type="entry name" value="2'-5'-oligoadenylate synthetase 1, domain 2"/>
    <property type="match status" value="1"/>
</dbReference>